<comment type="similarity">
    <text evidence="1">Belongs to the type-I restriction system S methylase family.</text>
</comment>
<dbReference type="EMBL" id="ACGP01000137">
    <property type="protein sequence ID" value="EEI24362.1"/>
    <property type="molecule type" value="Genomic_DNA"/>
</dbReference>
<dbReference type="InterPro" id="IPR051212">
    <property type="entry name" value="Type-I_RE_S_subunit"/>
</dbReference>
<organism evidence="6 7">
    <name type="scientific">Lentilactobacillus hilgardii (strain ATCC 8290 / DSM 20176 / CCUG 30140 / JCM 1155 / KCTC 3500 / NBRC 15886 / NCIMB 8040 / NRRL B-1843 / 9)</name>
    <dbReference type="NCBI Taxonomy" id="1423757"/>
    <lineage>
        <taxon>Bacteria</taxon>
        <taxon>Bacillati</taxon>
        <taxon>Bacillota</taxon>
        <taxon>Bacilli</taxon>
        <taxon>Lactobacillales</taxon>
        <taxon>Lactobacillaceae</taxon>
        <taxon>Lentilactobacillus</taxon>
    </lineage>
</organism>
<dbReference type="Gene3D" id="3.90.220.20">
    <property type="entry name" value="DNA methylase specificity domains"/>
    <property type="match status" value="1"/>
</dbReference>
<comment type="subunit">
    <text evidence="4">The methyltransferase is composed of M and S polypeptides.</text>
</comment>
<name>C0XJN3_LENH9</name>
<feature type="domain" description="Type I restriction modification DNA specificity" evidence="5">
    <location>
        <begin position="16"/>
        <end position="190"/>
    </location>
</feature>
<dbReference type="PANTHER" id="PTHR43140">
    <property type="entry name" value="TYPE-1 RESTRICTION ENZYME ECOKI SPECIFICITY PROTEIN"/>
    <property type="match status" value="1"/>
</dbReference>
<evidence type="ECO:0000313" key="7">
    <source>
        <dbReference type="Proteomes" id="UP000003752"/>
    </source>
</evidence>
<dbReference type="InterPro" id="IPR000055">
    <property type="entry name" value="Restrct_endonuc_typeI_TRD"/>
</dbReference>
<proteinExistence type="inferred from homology"/>
<protein>
    <recommendedName>
        <fullName evidence="5">Type I restriction modification DNA specificity domain-containing protein</fullName>
    </recommendedName>
</protein>
<dbReference type="PANTHER" id="PTHR43140:SF1">
    <property type="entry name" value="TYPE I RESTRICTION ENZYME ECOKI SPECIFICITY SUBUNIT"/>
    <property type="match status" value="1"/>
</dbReference>
<evidence type="ECO:0000256" key="4">
    <source>
        <dbReference type="ARBA" id="ARBA00038652"/>
    </source>
</evidence>
<keyword evidence="7" id="KW-1185">Reference proteome</keyword>
<keyword evidence="2" id="KW-0680">Restriction system</keyword>
<dbReference type="PATRIC" id="fig|1423757.3.peg.1442"/>
<evidence type="ECO:0000256" key="1">
    <source>
        <dbReference type="ARBA" id="ARBA00010923"/>
    </source>
</evidence>
<evidence type="ECO:0000256" key="2">
    <source>
        <dbReference type="ARBA" id="ARBA00022747"/>
    </source>
</evidence>
<evidence type="ECO:0000256" key="3">
    <source>
        <dbReference type="ARBA" id="ARBA00023125"/>
    </source>
</evidence>
<sequence length="193" mass="21781">MFYILINAINFLEVAWEQRKLGDWGYFYYGHSAPKWSVVGDGGTPCVRYGELYTKSNSKIDHIYSHTNISVKNLKLSKGTEVLIPRVGEDPLDFAHCAWLSIPNVAIGEMISVFNTKQNPLFTAYSFNSMLKYEFAKRVEGGGVANLYYAYLTNIPVSFPSMKEQTEITQLIENLISLIAANQGKHLQIKNAL</sequence>
<accession>C0XJN3</accession>
<gene>
    <name evidence="6" type="ORF">HMPREF0519_1444</name>
</gene>
<comment type="caution">
    <text evidence="6">The sequence shown here is derived from an EMBL/GenBank/DDBJ whole genome shotgun (WGS) entry which is preliminary data.</text>
</comment>
<dbReference type="Pfam" id="PF01420">
    <property type="entry name" value="Methylase_S"/>
    <property type="match status" value="1"/>
</dbReference>
<dbReference type="Proteomes" id="UP000003752">
    <property type="component" value="Unassembled WGS sequence"/>
</dbReference>
<keyword evidence="3" id="KW-0238">DNA-binding</keyword>
<reference evidence="6 7" key="1">
    <citation type="submission" date="2009-01" db="EMBL/GenBank/DDBJ databases">
        <authorList>
            <person name="Qin X."/>
            <person name="Bachman B."/>
            <person name="Battles P."/>
            <person name="Bell A."/>
            <person name="Bess C."/>
            <person name="Bickham C."/>
            <person name="Chaboub L."/>
            <person name="Chen D."/>
            <person name="Coyle M."/>
            <person name="Deiros D.R."/>
            <person name="Dinh H."/>
            <person name="Forbes L."/>
            <person name="Fowler G."/>
            <person name="Francisco L."/>
            <person name="Fu Q."/>
            <person name="Gubbala S."/>
            <person name="Hale W."/>
            <person name="Han Y."/>
            <person name="Hemphill L."/>
            <person name="Highlander S.K."/>
            <person name="Hirani K."/>
            <person name="Hogues M."/>
            <person name="Jackson L."/>
            <person name="Jakkamsetti A."/>
            <person name="Javaid M."/>
            <person name="Jiang H."/>
            <person name="Korchina V."/>
            <person name="Kovar C."/>
            <person name="Lara F."/>
            <person name="Lee S."/>
            <person name="Mata R."/>
            <person name="Mathew T."/>
            <person name="Moen C."/>
            <person name="Morales K."/>
            <person name="Munidasa M."/>
            <person name="Nazareth L."/>
            <person name="Ngo R."/>
            <person name="Nguyen L."/>
            <person name="Okwuonu G."/>
            <person name="Ongeri F."/>
            <person name="Patil S."/>
            <person name="Petrosino J."/>
            <person name="Pham C."/>
            <person name="Pham P."/>
            <person name="Pu L.-L."/>
            <person name="Puazo M."/>
            <person name="Raj R."/>
            <person name="Reid J."/>
            <person name="Rouhana J."/>
            <person name="Saada N."/>
            <person name="Shang Y."/>
            <person name="Simmons D."/>
            <person name="Thornton R."/>
            <person name="Warren J."/>
            <person name="Weissenberger G."/>
            <person name="Zhang J."/>
            <person name="Zhang L."/>
            <person name="Zhou C."/>
            <person name="Zhu D."/>
            <person name="Muzny D."/>
            <person name="Worley K."/>
            <person name="Gibbs R."/>
        </authorList>
    </citation>
    <scope>NUCLEOTIDE SEQUENCE [LARGE SCALE GENOMIC DNA]</scope>
    <source>
        <strain evidence="7">ATCC 8290 / DSM 20176 / CCUG 30140 / JCM 1155 / KCTC 3500 / NBRC 15886 / NCIMB 8040 / NRRL B-1843 / 9</strain>
    </source>
</reference>
<dbReference type="GO" id="GO:0003677">
    <property type="term" value="F:DNA binding"/>
    <property type="evidence" value="ECO:0007669"/>
    <property type="project" value="UniProtKB-KW"/>
</dbReference>
<dbReference type="HOGENOM" id="CLU_1407201_0_0_9"/>
<dbReference type="SUPFAM" id="SSF116734">
    <property type="entry name" value="DNA methylase specificity domain"/>
    <property type="match status" value="1"/>
</dbReference>
<dbReference type="GO" id="GO:0009307">
    <property type="term" value="P:DNA restriction-modification system"/>
    <property type="evidence" value="ECO:0007669"/>
    <property type="project" value="UniProtKB-KW"/>
</dbReference>
<dbReference type="InterPro" id="IPR044946">
    <property type="entry name" value="Restrct_endonuc_typeI_TRD_sf"/>
</dbReference>
<evidence type="ECO:0000313" key="6">
    <source>
        <dbReference type="EMBL" id="EEI24362.1"/>
    </source>
</evidence>
<dbReference type="AlphaFoldDB" id="C0XJN3"/>
<evidence type="ECO:0000259" key="5">
    <source>
        <dbReference type="Pfam" id="PF01420"/>
    </source>
</evidence>